<name>A0A0L0P1R3_CANAR</name>
<reference evidence="3" key="1">
    <citation type="journal article" date="2015" name="BMC Genomics">
        <title>Draft genome of a commonly misdiagnosed multidrug resistant pathogen Candida auris.</title>
        <authorList>
            <person name="Chatterjee S."/>
            <person name="Alampalli S.V."/>
            <person name="Nageshan R.K."/>
            <person name="Chettiar S.T."/>
            <person name="Joshi S."/>
            <person name="Tatu U.S."/>
        </authorList>
    </citation>
    <scope>NUCLEOTIDE SEQUENCE [LARGE SCALE GENOMIC DNA]</scope>
    <source>
        <strain evidence="3">6684</strain>
    </source>
</reference>
<dbReference type="AlphaFoldDB" id="A0A0L0P1R3"/>
<dbReference type="InterPro" id="IPR022757">
    <property type="entry name" value="Gsf2"/>
</dbReference>
<keyword evidence="1" id="KW-1133">Transmembrane helix</keyword>
<gene>
    <name evidence="2" type="ORF">QG37_02362</name>
</gene>
<evidence type="ECO:0008006" key="4">
    <source>
        <dbReference type="Google" id="ProtNLM"/>
    </source>
</evidence>
<organism evidence="2 3">
    <name type="scientific">Candidozyma auris</name>
    <name type="common">Yeast</name>
    <name type="synonym">Candida auris</name>
    <dbReference type="NCBI Taxonomy" id="498019"/>
    <lineage>
        <taxon>Eukaryota</taxon>
        <taxon>Fungi</taxon>
        <taxon>Dikarya</taxon>
        <taxon>Ascomycota</taxon>
        <taxon>Saccharomycotina</taxon>
        <taxon>Pichiomycetes</taxon>
        <taxon>Metschnikowiaceae</taxon>
        <taxon>Candidozyma</taxon>
    </lineage>
</organism>
<comment type="caution">
    <text evidence="2">The sequence shown here is derived from an EMBL/GenBank/DDBJ whole genome shotgun (WGS) entry which is preliminary data.</text>
</comment>
<evidence type="ECO:0000313" key="3">
    <source>
        <dbReference type="Proteomes" id="UP000037122"/>
    </source>
</evidence>
<feature type="transmembrane region" description="Helical" evidence="1">
    <location>
        <begin position="113"/>
        <end position="129"/>
    </location>
</feature>
<feature type="transmembrane region" description="Helical" evidence="1">
    <location>
        <begin position="182"/>
        <end position="203"/>
    </location>
</feature>
<dbReference type="EMBL" id="LGST01000018">
    <property type="protein sequence ID" value="KNE00338.1"/>
    <property type="molecule type" value="Genomic_DNA"/>
</dbReference>
<dbReference type="VEuPathDB" id="FungiDB:CJI96_0001103"/>
<dbReference type="VEuPathDB" id="FungiDB:CJJ09_002351"/>
<dbReference type="Proteomes" id="UP000037122">
    <property type="component" value="Unassembled WGS sequence"/>
</dbReference>
<evidence type="ECO:0000313" key="2">
    <source>
        <dbReference type="EMBL" id="KNE00338.1"/>
    </source>
</evidence>
<dbReference type="VEuPathDB" id="FungiDB:CJI97_000383"/>
<keyword evidence="1" id="KW-0472">Membrane</keyword>
<dbReference type="VEuPathDB" id="FungiDB:CJJ07_002005"/>
<protein>
    <recommendedName>
        <fullName evidence="4">Glucose-signaling factor 2</fullName>
    </recommendedName>
</protein>
<dbReference type="VEuPathDB" id="FungiDB:QG37_02362"/>
<evidence type="ECO:0000256" key="1">
    <source>
        <dbReference type="SAM" id="Phobius"/>
    </source>
</evidence>
<sequence length="369" mass="42475">MSKEQSALEVYVRFNDDLEKDYCFQVATLSRFRDLLRIFETLPISLRPNLFYSSKPKAFQVSTSPGYLTEDGALLFSYETDQKKFQKNVAMDDLVARHCWPGQLIMPVWEFNYFRFYSFVTFLFVWLYTDLPDFVSPTPGICLTNQASNFIAFIATKFGYGHIADAVIKDVQEPVSIGGQCVFFAFHVLKIIVVFFVVHVGLFNPRKFRYSKDVEITKEKLLELGWTGSRRATPDEYAEAYREYKIKEHGGMVPAHQAGLFNKLKKLGVWLGEGEGFDTPLSKDNKISDITSDKWVLSYELFVKLGEVFEKHIEGKGTEELNACIKQFRRFGLMHSDEDIQKLVDLRKEGGDKKIEKGTKKADEAKKLQ</sequence>
<proteinExistence type="predicted"/>
<dbReference type="VEuPathDB" id="FungiDB:B9J08_000383"/>
<dbReference type="Pfam" id="PF11055">
    <property type="entry name" value="Gsf2"/>
    <property type="match status" value="1"/>
</dbReference>
<keyword evidence="1" id="KW-0812">Transmembrane</keyword>
<accession>A0A0L0P1R3</accession>